<feature type="domain" description="Serine aminopeptidase S33" evidence="1">
    <location>
        <begin position="40"/>
        <end position="117"/>
    </location>
</feature>
<dbReference type="Pfam" id="PF12146">
    <property type="entry name" value="Hydrolase_4"/>
    <property type="match status" value="1"/>
</dbReference>
<dbReference type="SUPFAM" id="SSF53474">
    <property type="entry name" value="alpha/beta-Hydrolases"/>
    <property type="match status" value="1"/>
</dbReference>
<dbReference type="AlphaFoldDB" id="A0A9N8YPX0"/>
<proteinExistence type="predicted"/>
<dbReference type="Proteomes" id="UP000789375">
    <property type="component" value="Unassembled WGS sequence"/>
</dbReference>
<accession>A0A9N8YPX0</accession>
<sequence>MTSRQYYTDKDAFFVDSCESIKIQVLHYPPANIMLNYPPILFIHGAGVAAWAWDNFCRWFSNKGHDCYAMSFRGHGQSTKTPKKEQWWSLNDITKDVSVVTDTIIARTDLKPVLVGGAKVRDQYWASLD</sequence>
<comment type="caution">
    <text evidence="2">The sequence shown here is derived from an EMBL/GenBank/DDBJ whole genome shotgun (WGS) entry which is preliminary data.</text>
</comment>
<gene>
    <name evidence="2" type="ORF">FMOSSE_LOCUS1075</name>
</gene>
<organism evidence="2 3">
    <name type="scientific">Funneliformis mosseae</name>
    <name type="common">Endomycorrhizal fungus</name>
    <name type="synonym">Glomus mosseae</name>
    <dbReference type="NCBI Taxonomy" id="27381"/>
    <lineage>
        <taxon>Eukaryota</taxon>
        <taxon>Fungi</taxon>
        <taxon>Fungi incertae sedis</taxon>
        <taxon>Mucoromycota</taxon>
        <taxon>Glomeromycotina</taxon>
        <taxon>Glomeromycetes</taxon>
        <taxon>Glomerales</taxon>
        <taxon>Glomeraceae</taxon>
        <taxon>Funneliformis</taxon>
    </lineage>
</organism>
<keyword evidence="3" id="KW-1185">Reference proteome</keyword>
<protein>
    <submittedName>
        <fullName evidence="2">11076_t:CDS:1</fullName>
    </submittedName>
</protein>
<dbReference type="Gene3D" id="3.40.50.1820">
    <property type="entry name" value="alpha/beta hydrolase"/>
    <property type="match status" value="1"/>
</dbReference>
<evidence type="ECO:0000259" key="1">
    <source>
        <dbReference type="Pfam" id="PF12146"/>
    </source>
</evidence>
<dbReference type="InterPro" id="IPR029058">
    <property type="entry name" value="AB_hydrolase_fold"/>
</dbReference>
<reference evidence="2" key="1">
    <citation type="submission" date="2021-06" db="EMBL/GenBank/DDBJ databases">
        <authorList>
            <person name="Kallberg Y."/>
            <person name="Tangrot J."/>
            <person name="Rosling A."/>
        </authorList>
    </citation>
    <scope>NUCLEOTIDE SEQUENCE</scope>
    <source>
        <strain evidence="2">87-6 pot B 2015</strain>
    </source>
</reference>
<evidence type="ECO:0000313" key="2">
    <source>
        <dbReference type="EMBL" id="CAG8444579.1"/>
    </source>
</evidence>
<name>A0A9N8YPX0_FUNMO</name>
<dbReference type="EMBL" id="CAJVPP010000117">
    <property type="protein sequence ID" value="CAG8444579.1"/>
    <property type="molecule type" value="Genomic_DNA"/>
</dbReference>
<dbReference type="InterPro" id="IPR022742">
    <property type="entry name" value="Hydrolase_4"/>
</dbReference>
<evidence type="ECO:0000313" key="3">
    <source>
        <dbReference type="Proteomes" id="UP000789375"/>
    </source>
</evidence>